<proteinExistence type="predicted"/>
<keyword evidence="3" id="KW-1185">Reference proteome</keyword>
<dbReference type="RefSeq" id="WP_106128087.1">
    <property type="nucleotide sequence ID" value="NZ_PVZG01000009.1"/>
</dbReference>
<gene>
    <name evidence="2" type="ORF">CLV70_109140</name>
</gene>
<dbReference type="Proteomes" id="UP000239209">
    <property type="component" value="Unassembled WGS sequence"/>
</dbReference>
<evidence type="ECO:0000313" key="3">
    <source>
        <dbReference type="Proteomes" id="UP000239209"/>
    </source>
</evidence>
<protein>
    <submittedName>
        <fullName evidence="2">Uncharacterized protein</fullName>
    </submittedName>
</protein>
<feature type="region of interest" description="Disordered" evidence="1">
    <location>
        <begin position="48"/>
        <end position="86"/>
    </location>
</feature>
<evidence type="ECO:0000313" key="2">
    <source>
        <dbReference type="EMBL" id="PRY27984.1"/>
    </source>
</evidence>
<comment type="caution">
    <text evidence="2">The sequence shown here is derived from an EMBL/GenBank/DDBJ whole genome shotgun (WGS) entry which is preliminary data.</text>
</comment>
<sequence>MTWFPLLIGLAIAVWLGVALPALFRGPLTIKPARRPVPGSAAVVAVPAGGLRTGRRRPSVPARPGRPRPKPPAAPTGDATREWRGMDRVEIEVRGMDRPGRYYGGRSL</sequence>
<dbReference type="AlphaFoldDB" id="A0A2T0S3I3"/>
<accession>A0A2T0S3I3</accession>
<organism evidence="2 3">
    <name type="scientific">Pseudosporangium ferrugineum</name>
    <dbReference type="NCBI Taxonomy" id="439699"/>
    <lineage>
        <taxon>Bacteria</taxon>
        <taxon>Bacillati</taxon>
        <taxon>Actinomycetota</taxon>
        <taxon>Actinomycetes</taxon>
        <taxon>Micromonosporales</taxon>
        <taxon>Micromonosporaceae</taxon>
        <taxon>Pseudosporangium</taxon>
    </lineage>
</organism>
<dbReference type="EMBL" id="PVZG01000009">
    <property type="protein sequence ID" value="PRY27984.1"/>
    <property type="molecule type" value="Genomic_DNA"/>
</dbReference>
<reference evidence="2 3" key="1">
    <citation type="submission" date="2018-03" db="EMBL/GenBank/DDBJ databases">
        <title>Genomic Encyclopedia of Archaeal and Bacterial Type Strains, Phase II (KMG-II): from individual species to whole genera.</title>
        <authorList>
            <person name="Goeker M."/>
        </authorList>
    </citation>
    <scope>NUCLEOTIDE SEQUENCE [LARGE SCALE GENOMIC DNA]</scope>
    <source>
        <strain evidence="2 3">DSM 45348</strain>
    </source>
</reference>
<evidence type="ECO:0000256" key="1">
    <source>
        <dbReference type="SAM" id="MobiDB-lite"/>
    </source>
</evidence>
<name>A0A2T0S3I3_9ACTN</name>